<sequence>MRTIFLSFCLVGMTFFSNAQTTYEVVTKIYPPNPDPSGIAVSSENRVFLGFPRHADNHKEFALAELVNDQLIPFPNKEYVYPGTKPYKDWLVSPHGMYIDKNDVLWVLDDGKRSGIKEIPEGAAKVVAIDINTKKILHSVIIPKPVLADDAHYNDLRVDLSHGKSGTVYIANSGFGQHYSLVVLDIATGKAKEVLLNHFSTSPEAGFMGFLEGEPKVYDFKNQTFPNGGADGIAISPNEKTLYWTTITGRKLYSISTEIISNFETTEQQIENAVKFEGEHPACDGLAEDEKGNIFFGAFEQQSIVQRSKDRTFKLLSHDKENFVWPDGLAYRNGYVYVTLGQWNRLPSFNDGKDLRKPPYWVVKIKTNNK</sequence>
<dbReference type="Pfam" id="PF03022">
    <property type="entry name" value="MRJP"/>
    <property type="match status" value="1"/>
</dbReference>
<reference evidence="4 5" key="1">
    <citation type="submission" date="2021-09" db="EMBL/GenBank/DDBJ databases">
        <title>Genome sequencing and assembly of Chryseobacterium sp. RG1.</title>
        <authorList>
            <person name="Chhetri G."/>
        </authorList>
    </citation>
    <scope>NUCLEOTIDE SEQUENCE [LARGE SCALE GENOMIC DNA]</scope>
    <source>
        <strain evidence="4 5">RG1</strain>
    </source>
</reference>
<evidence type="ECO:0000313" key="5">
    <source>
        <dbReference type="Proteomes" id="UP000618240"/>
    </source>
</evidence>
<dbReference type="SUPFAM" id="SSF63829">
    <property type="entry name" value="Calcium-dependent phosphotriesterase"/>
    <property type="match status" value="1"/>
</dbReference>
<evidence type="ECO:0000256" key="1">
    <source>
        <dbReference type="ARBA" id="ARBA00004613"/>
    </source>
</evidence>
<comment type="subcellular location">
    <subcellularLocation>
        <location evidence="1">Secreted</location>
    </subcellularLocation>
</comment>
<dbReference type="PANTHER" id="PTHR10009">
    <property type="entry name" value="PROTEIN YELLOW-RELATED"/>
    <property type="match status" value="1"/>
</dbReference>
<accession>A0ABS8A0Z9</accession>
<keyword evidence="3" id="KW-0732">Signal</keyword>
<comment type="caution">
    <text evidence="4">The sequence shown here is derived from an EMBL/GenBank/DDBJ whole genome shotgun (WGS) entry which is preliminary data.</text>
</comment>
<dbReference type="Proteomes" id="UP000618240">
    <property type="component" value="Unassembled WGS sequence"/>
</dbReference>
<evidence type="ECO:0000256" key="2">
    <source>
        <dbReference type="ARBA" id="ARBA00022525"/>
    </source>
</evidence>
<feature type="chain" id="PRO_5045286108" evidence="3">
    <location>
        <begin position="20"/>
        <end position="370"/>
    </location>
</feature>
<gene>
    <name evidence="4" type="ORF">JI747_004240</name>
</gene>
<evidence type="ECO:0000313" key="4">
    <source>
        <dbReference type="EMBL" id="MCA6066376.1"/>
    </source>
</evidence>
<protein>
    <submittedName>
        <fullName evidence="4">Major royal jelly family protein</fullName>
    </submittedName>
</protein>
<evidence type="ECO:0000256" key="3">
    <source>
        <dbReference type="SAM" id="SignalP"/>
    </source>
</evidence>
<keyword evidence="5" id="KW-1185">Reference proteome</keyword>
<dbReference type="InterPro" id="IPR017996">
    <property type="entry name" value="MRJP/yellow-related"/>
</dbReference>
<dbReference type="RefSeq" id="WP_225686505.1">
    <property type="nucleotide sequence ID" value="NZ_JAERSE020000001.1"/>
</dbReference>
<dbReference type="InterPro" id="IPR011042">
    <property type="entry name" value="6-blade_b-propeller_TolB-like"/>
</dbReference>
<dbReference type="Gene3D" id="2.120.10.30">
    <property type="entry name" value="TolB, C-terminal domain"/>
    <property type="match status" value="1"/>
</dbReference>
<proteinExistence type="predicted"/>
<organism evidence="4 5">
    <name type="scientific">Chryseobacterium tagetis</name>
    <dbReference type="NCBI Taxonomy" id="2801334"/>
    <lineage>
        <taxon>Bacteria</taxon>
        <taxon>Pseudomonadati</taxon>
        <taxon>Bacteroidota</taxon>
        <taxon>Flavobacteriia</taxon>
        <taxon>Flavobacteriales</taxon>
        <taxon>Weeksellaceae</taxon>
        <taxon>Chryseobacterium group</taxon>
        <taxon>Chryseobacterium</taxon>
    </lineage>
</organism>
<feature type="signal peptide" evidence="3">
    <location>
        <begin position="1"/>
        <end position="19"/>
    </location>
</feature>
<dbReference type="PANTHER" id="PTHR10009:SF18">
    <property type="entry name" value="PROTEIN YELLOW-LIKE PROTEIN"/>
    <property type="match status" value="1"/>
</dbReference>
<name>A0ABS8A0Z9_9FLAO</name>
<keyword evidence="2" id="KW-0964">Secreted</keyword>
<dbReference type="EMBL" id="JAERSE020000001">
    <property type="protein sequence ID" value="MCA6066376.1"/>
    <property type="molecule type" value="Genomic_DNA"/>
</dbReference>